<dbReference type="Proteomes" id="UP000015100">
    <property type="component" value="Unassembled WGS sequence"/>
</dbReference>
<reference evidence="1 2" key="1">
    <citation type="journal article" date="2013" name="PLoS Genet.">
        <title>Genomic mechanisms accounting for the adaptation to parasitism in nematode-trapping fungi.</title>
        <authorList>
            <person name="Meerupati T."/>
            <person name="Andersson K.M."/>
            <person name="Friman E."/>
            <person name="Kumar D."/>
            <person name="Tunlid A."/>
            <person name="Ahren D."/>
        </authorList>
    </citation>
    <scope>NUCLEOTIDE SEQUENCE [LARGE SCALE GENOMIC DNA]</scope>
    <source>
        <strain evidence="1 2">CBS 200.50</strain>
    </source>
</reference>
<reference evidence="2" key="2">
    <citation type="submission" date="2013-04" db="EMBL/GenBank/DDBJ databases">
        <title>Genomic mechanisms accounting for the adaptation to parasitism in nematode-trapping fungi.</title>
        <authorList>
            <person name="Ahren D.G."/>
        </authorList>
    </citation>
    <scope>NUCLEOTIDE SEQUENCE [LARGE SCALE GENOMIC DNA]</scope>
    <source>
        <strain evidence="2">CBS 200.50</strain>
    </source>
</reference>
<protein>
    <submittedName>
        <fullName evidence="1">Uncharacterized protein</fullName>
    </submittedName>
</protein>
<name>S8AVJ2_DACHA</name>
<dbReference type="AlphaFoldDB" id="S8AVJ2"/>
<evidence type="ECO:0000313" key="1">
    <source>
        <dbReference type="EMBL" id="EPS44991.1"/>
    </source>
</evidence>
<comment type="caution">
    <text evidence="1">The sequence shown here is derived from an EMBL/GenBank/DDBJ whole genome shotgun (WGS) entry which is preliminary data.</text>
</comment>
<accession>S8AVJ2</accession>
<dbReference type="EMBL" id="AQGS01000024">
    <property type="protein sequence ID" value="EPS44991.1"/>
    <property type="molecule type" value="Genomic_DNA"/>
</dbReference>
<evidence type="ECO:0000313" key="2">
    <source>
        <dbReference type="Proteomes" id="UP000015100"/>
    </source>
</evidence>
<gene>
    <name evidence="1" type="ORF">H072_986</name>
</gene>
<keyword evidence="2" id="KW-1185">Reference proteome</keyword>
<sequence length="684" mass="77790">MAISGSNNETLKYIISDKVPSGAVTTGETSTREKLQRDTLPLDSFQICLGRLPNFWTIEPNYPFLRIIAWTECTYNFIAALIGSHKVFDFLEDKFHSPFDQLAFDNRPPSGTLPNIFISPLSMASLMGANHIVERKPGWHMPTIDSAFGNIERIMGLGLKEIQSHTTVEILIELFSKSLKNTPITISSDGRAMKVARNLNLENEFNETLLSQLNDISRAWILGILEELLQELFFEWESLKDTELYDNLQDVQFCGFLLSLREIPKTAGGILLRYRESKFGKKEHISDKRKWVHATLAFNELNYPIDKYGDSRTDFLPDSIIGMCFNHKRLIIAAIIAGELELAAKYLQYEDSQSDPEFLDHGGETTLHLELRKVPQQTNGPFSSPRFDPANLRAVRESSPRTIMDFALLYGDSKLLAKLRNLCQHITTKLDIQSLIVAISTGNLRMLLCFHKLPTSTITWEHEILAYLNQRFVLDQKLDFEMEPELLELEKNPKSPLLVAMLTGNVAQVDRYLTHGSLPTDLEMWEFMGRMLAYPSSVALENARVVCRKLESKNATFVVLSVDHICTWAFKYMKTNKIELSKDTLCECLELFLKLGVSPVGLEVIWGKFDAFTYMIRDLSTSPRPKERGQELRAIPQNTVSTYITSQPTEYPPEILQKGLQNFIDHQEQDLLASGKFTLGKGIN</sequence>
<organism evidence="1 2">
    <name type="scientific">Dactylellina haptotyla (strain CBS 200.50)</name>
    <name type="common">Nematode-trapping fungus</name>
    <name type="synonym">Monacrosporium haptotylum</name>
    <dbReference type="NCBI Taxonomy" id="1284197"/>
    <lineage>
        <taxon>Eukaryota</taxon>
        <taxon>Fungi</taxon>
        <taxon>Dikarya</taxon>
        <taxon>Ascomycota</taxon>
        <taxon>Pezizomycotina</taxon>
        <taxon>Orbiliomycetes</taxon>
        <taxon>Orbiliales</taxon>
        <taxon>Orbiliaceae</taxon>
        <taxon>Dactylellina</taxon>
    </lineage>
</organism>
<dbReference type="HOGENOM" id="CLU_402247_0_0_1"/>
<proteinExistence type="predicted"/>